<accession>A0ABT5Y1F4</accession>
<name>A0ABT5Y1F4_9FLAO</name>
<evidence type="ECO:0000256" key="1">
    <source>
        <dbReference type="SAM" id="SignalP"/>
    </source>
</evidence>
<keyword evidence="1" id="KW-0732">Signal</keyword>
<comment type="caution">
    <text evidence="2">The sequence shown here is derived from an EMBL/GenBank/DDBJ whole genome shotgun (WGS) entry which is preliminary data.</text>
</comment>
<dbReference type="Proteomes" id="UP001221366">
    <property type="component" value="Unassembled WGS sequence"/>
</dbReference>
<keyword evidence="3" id="KW-1185">Reference proteome</keyword>
<gene>
    <name evidence="2" type="ORF">PY092_13415</name>
</gene>
<protein>
    <recommendedName>
        <fullName evidence="4">Lipoprotein</fullName>
    </recommendedName>
</protein>
<evidence type="ECO:0008006" key="4">
    <source>
        <dbReference type="Google" id="ProtNLM"/>
    </source>
</evidence>
<feature type="chain" id="PRO_5045328775" description="Lipoprotein" evidence="1">
    <location>
        <begin position="24"/>
        <end position="253"/>
    </location>
</feature>
<proteinExistence type="predicted"/>
<evidence type="ECO:0000313" key="2">
    <source>
        <dbReference type="EMBL" id="MDF0717156.1"/>
    </source>
</evidence>
<organism evidence="2 3">
    <name type="scientific">Flagellimonas yonaguniensis</name>
    <dbReference type="NCBI Taxonomy" id="3031325"/>
    <lineage>
        <taxon>Bacteria</taxon>
        <taxon>Pseudomonadati</taxon>
        <taxon>Bacteroidota</taxon>
        <taxon>Flavobacteriia</taxon>
        <taxon>Flavobacteriales</taxon>
        <taxon>Flavobacteriaceae</taxon>
        <taxon>Flagellimonas</taxon>
    </lineage>
</organism>
<reference evidence="2 3" key="1">
    <citation type="submission" date="2023-03" db="EMBL/GenBank/DDBJ databases">
        <title>Muricauda XX sp. nov. and Muricauda XXX sp. nov., two novel species isolated from Okinawa Trough.</title>
        <authorList>
            <person name="Cao W."/>
            <person name="Deng X."/>
        </authorList>
    </citation>
    <scope>NUCLEOTIDE SEQUENCE [LARGE SCALE GENOMIC DNA]</scope>
    <source>
        <strain evidence="2 3">334s03</strain>
    </source>
</reference>
<evidence type="ECO:0000313" key="3">
    <source>
        <dbReference type="Proteomes" id="UP001221366"/>
    </source>
</evidence>
<dbReference type="EMBL" id="JARFVB010000008">
    <property type="protein sequence ID" value="MDF0717156.1"/>
    <property type="molecule type" value="Genomic_DNA"/>
</dbReference>
<feature type="signal peptide" evidence="1">
    <location>
        <begin position="1"/>
        <end position="23"/>
    </location>
</feature>
<dbReference type="RefSeq" id="WP_275616311.1">
    <property type="nucleotide sequence ID" value="NZ_JARFVB010000008.1"/>
</dbReference>
<dbReference type="PROSITE" id="PS51257">
    <property type="entry name" value="PROKAR_LIPOPROTEIN"/>
    <property type="match status" value="1"/>
</dbReference>
<sequence>MNSFGKIWKGRMLFIGMSIFALAMVSCSDDDESTGETDGAITEEEAAEAISMSVSPESGGMVEQTSQAIYTIEGTAPESSKVEDYSCGEEYGSSYSISGQSGNITYSANLTWDWIIDCDSDLNPTTADFELTGTVNYDGPRISSDGSTNASMNIINLEKDAPSYLVNESYTVSGSQESFVRNENSFTSSIELSTTDLNILKSNHNVTSGTIYASFVGETSNGNTYNYNGTLVFTGNQTATLTMGSGNTYELAW</sequence>